<dbReference type="GO" id="GO:0005886">
    <property type="term" value="C:plasma membrane"/>
    <property type="evidence" value="ECO:0007669"/>
    <property type="project" value="UniProtKB-SubCell"/>
</dbReference>
<organism evidence="14 15">
    <name type="scientific">Steinernema glaseri</name>
    <dbReference type="NCBI Taxonomy" id="37863"/>
    <lineage>
        <taxon>Eukaryota</taxon>
        <taxon>Metazoa</taxon>
        <taxon>Ecdysozoa</taxon>
        <taxon>Nematoda</taxon>
        <taxon>Chromadorea</taxon>
        <taxon>Rhabditida</taxon>
        <taxon>Tylenchina</taxon>
        <taxon>Panagrolaimomorpha</taxon>
        <taxon>Strongyloidoidea</taxon>
        <taxon>Steinernematidae</taxon>
        <taxon>Steinernema</taxon>
    </lineage>
</organism>
<dbReference type="InterPro" id="IPR000276">
    <property type="entry name" value="GPCR_Rhodpsn"/>
</dbReference>
<comment type="similarity">
    <text evidence="10">Belongs to the G-protein coupled receptor 1 family.</text>
</comment>
<dbReference type="Pfam" id="PF00001">
    <property type="entry name" value="7tm_1"/>
    <property type="match status" value="1"/>
</dbReference>
<evidence type="ECO:0000256" key="6">
    <source>
        <dbReference type="ARBA" id="ARBA00023136"/>
    </source>
</evidence>
<keyword evidence="8 10" id="KW-0675">Receptor</keyword>
<evidence type="ECO:0000256" key="12">
    <source>
        <dbReference type="SAM" id="Phobius"/>
    </source>
</evidence>
<sequence>MNVSSTPETAPPSFVVSAPLCLGIQDVFIAVLLLFLITTAVGGNILVILSVVLYKRMRTFTNILLTSLASADLLVGVWVMPLALIDLLHSHKWPFGKFLCQVWATSDVMLCTASILNLCMISLDRYMAITSPLKYPRTRSKSMAFGLLSSVWGLSLIVCSPPWLVPGWGQFAKNVNDAFYCDYSLSVPYRIYSALGSFYIPLLVMLSVYFKIFRVASAREALMRQSLGTCRLSKKVEQQKNKKNAKNNHNRCASAPVQRTKSRLPPESLLPQFSVYNNDVVYHNKGTCISAPCQNGSCPDEDAEDKDSECVHSELLPPAENGELSTYSRDCMSMADITDRPVSRSSSRRGGPALNLARRAQVVQCRPEPPHLVAQAQAHCRSRGPGKAARGSKEKMVYLRERKALKTIGIVVLGFIVCWMPFFVLYLIELFLTTRTHSRFHKIVNELFLWLGYSNSVINPLIYTMYNGDFRRCFRDLLSFGCVQQHRRTMSVRKLHQQSTVF</sequence>
<keyword evidence="4 12" id="KW-1133">Transmembrane helix</keyword>
<dbReference type="PRINTS" id="PR00237">
    <property type="entry name" value="GPCRRHODOPSN"/>
</dbReference>
<feature type="transmembrane region" description="Helical" evidence="12">
    <location>
        <begin position="404"/>
        <end position="428"/>
    </location>
</feature>
<feature type="transmembrane region" description="Helical" evidence="12">
    <location>
        <begin position="144"/>
        <end position="164"/>
    </location>
</feature>
<dbReference type="GO" id="GO:0071880">
    <property type="term" value="P:adenylate cyclase-activating adrenergic receptor signaling pathway"/>
    <property type="evidence" value="ECO:0007669"/>
    <property type="project" value="TreeGrafter"/>
</dbReference>
<evidence type="ECO:0000256" key="11">
    <source>
        <dbReference type="SAM" id="MobiDB-lite"/>
    </source>
</evidence>
<feature type="transmembrane region" description="Helical" evidence="12">
    <location>
        <begin position="448"/>
        <end position="466"/>
    </location>
</feature>
<keyword evidence="3 10" id="KW-0812">Transmembrane</keyword>
<dbReference type="CDD" id="cd15061">
    <property type="entry name" value="7tmA_tyramine_R-like"/>
    <property type="match status" value="1"/>
</dbReference>
<dbReference type="GO" id="GO:0043410">
    <property type="term" value="P:positive regulation of MAPK cascade"/>
    <property type="evidence" value="ECO:0007669"/>
    <property type="project" value="TreeGrafter"/>
</dbReference>
<evidence type="ECO:0000256" key="7">
    <source>
        <dbReference type="ARBA" id="ARBA00023157"/>
    </source>
</evidence>
<evidence type="ECO:0000256" key="3">
    <source>
        <dbReference type="ARBA" id="ARBA00022692"/>
    </source>
</evidence>
<evidence type="ECO:0000256" key="10">
    <source>
        <dbReference type="RuleBase" id="RU000688"/>
    </source>
</evidence>
<feature type="transmembrane region" description="Helical" evidence="12">
    <location>
        <begin position="103"/>
        <end position="123"/>
    </location>
</feature>
<dbReference type="GO" id="GO:0004993">
    <property type="term" value="F:G protein-coupled serotonin receptor activity"/>
    <property type="evidence" value="ECO:0007669"/>
    <property type="project" value="UniProtKB-ARBA"/>
</dbReference>
<protein>
    <submittedName>
        <fullName evidence="15">G_PROTEIN_RECEP_F1_2 domain-containing protein</fullName>
    </submittedName>
</protein>
<comment type="subcellular location">
    <subcellularLocation>
        <location evidence="1">Cell membrane</location>
        <topology evidence="1">Multi-pass membrane protein</topology>
    </subcellularLocation>
</comment>
<dbReference type="PROSITE" id="PS50262">
    <property type="entry name" value="G_PROTEIN_RECEP_F1_2"/>
    <property type="match status" value="1"/>
</dbReference>
<keyword evidence="5 10" id="KW-0297">G-protein coupled receptor</keyword>
<dbReference type="Gene3D" id="1.20.1070.10">
    <property type="entry name" value="Rhodopsin 7-helix transmembrane proteins"/>
    <property type="match status" value="2"/>
</dbReference>
<evidence type="ECO:0000256" key="8">
    <source>
        <dbReference type="ARBA" id="ARBA00023170"/>
    </source>
</evidence>
<evidence type="ECO:0000256" key="9">
    <source>
        <dbReference type="ARBA" id="ARBA00023224"/>
    </source>
</evidence>
<evidence type="ECO:0000313" key="14">
    <source>
        <dbReference type="Proteomes" id="UP000095287"/>
    </source>
</evidence>
<evidence type="ECO:0000313" key="15">
    <source>
        <dbReference type="WBParaSite" id="L893_g26749.t1"/>
    </source>
</evidence>
<keyword evidence="7" id="KW-1015">Disulfide bond</keyword>
<keyword evidence="2" id="KW-1003">Cell membrane</keyword>
<evidence type="ECO:0000259" key="13">
    <source>
        <dbReference type="PROSITE" id="PS50262"/>
    </source>
</evidence>
<keyword evidence="6 12" id="KW-0472">Membrane</keyword>
<dbReference type="Proteomes" id="UP000095287">
    <property type="component" value="Unplaced"/>
</dbReference>
<dbReference type="SUPFAM" id="SSF81321">
    <property type="entry name" value="Family A G protein-coupled receptor-like"/>
    <property type="match status" value="1"/>
</dbReference>
<dbReference type="PANTHER" id="PTHR24248:SF199">
    <property type="entry name" value="IP13425P-RELATED"/>
    <property type="match status" value="1"/>
</dbReference>
<feature type="transmembrane region" description="Helical" evidence="12">
    <location>
        <begin position="27"/>
        <end position="54"/>
    </location>
</feature>
<evidence type="ECO:0000256" key="1">
    <source>
        <dbReference type="ARBA" id="ARBA00004651"/>
    </source>
</evidence>
<accession>A0A1I7ZIW3</accession>
<dbReference type="PROSITE" id="PS00237">
    <property type="entry name" value="G_PROTEIN_RECEP_F1_1"/>
    <property type="match status" value="1"/>
</dbReference>
<keyword evidence="9 10" id="KW-0807">Transducer</keyword>
<dbReference type="InterPro" id="IPR017452">
    <property type="entry name" value="GPCR_Rhodpsn_7TM"/>
</dbReference>
<feature type="transmembrane region" description="Helical" evidence="12">
    <location>
        <begin position="189"/>
        <end position="210"/>
    </location>
</feature>
<evidence type="ECO:0000256" key="4">
    <source>
        <dbReference type="ARBA" id="ARBA00022989"/>
    </source>
</evidence>
<reference evidence="15" key="1">
    <citation type="submission" date="2016-11" db="UniProtKB">
        <authorList>
            <consortium name="WormBaseParasite"/>
        </authorList>
    </citation>
    <scope>IDENTIFICATION</scope>
</reference>
<evidence type="ECO:0000256" key="5">
    <source>
        <dbReference type="ARBA" id="ARBA00023040"/>
    </source>
</evidence>
<dbReference type="PANTHER" id="PTHR24248">
    <property type="entry name" value="ADRENERGIC RECEPTOR-RELATED G-PROTEIN COUPLED RECEPTOR"/>
    <property type="match status" value="1"/>
</dbReference>
<dbReference type="WBParaSite" id="L893_g26749.t1">
    <property type="protein sequence ID" value="L893_g26749.t1"/>
    <property type="gene ID" value="L893_g26749"/>
</dbReference>
<dbReference type="AlphaFoldDB" id="A0A1I7ZIW3"/>
<proteinExistence type="inferred from homology"/>
<feature type="domain" description="G-protein coupled receptors family 1 profile" evidence="13">
    <location>
        <begin position="43"/>
        <end position="463"/>
    </location>
</feature>
<evidence type="ECO:0000256" key="2">
    <source>
        <dbReference type="ARBA" id="ARBA00022475"/>
    </source>
</evidence>
<keyword evidence="14" id="KW-1185">Reference proteome</keyword>
<feature type="transmembrane region" description="Helical" evidence="12">
    <location>
        <begin position="63"/>
        <end position="83"/>
    </location>
</feature>
<dbReference type="SMART" id="SM01381">
    <property type="entry name" value="7TM_GPCR_Srsx"/>
    <property type="match status" value="1"/>
</dbReference>
<name>A0A1I7ZIW3_9BILA</name>
<dbReference type="FunFam" id="1.20.1070.10:FF:000523">
    <property type="entry name" value="5-hydroxytryptamine receptor 2B"/>
    <property type="match status" value="1"/>
</dbReference>
<feature type="region of interest" description="Disordered" evidence="11">
    <location>
        <begin position="238"/>
        <end position="258"/>
    </location>
</feature>